<comment type="caution">
    <text evidence="1">The sequence shown here is derived from an EMBL/GenBank/DDBJ whole genome shotgun (WGS) entry which is preliminary data.</text>
</comment>
<gene>
    <name evidence="1" type="ORF">H8B04_14865</name>
</gene>
<evidence type="ECO:0000313" key="1">
    <source>
        <dbReference type="EMBL" id="MBD1430822.1"/>
    </source>
</evidence>
<dbReference type="EMBL" id="JACOIJ010000040">
    <property type="protein sequence ID" value="MBD1430822.1"/>
    <property type="molecule type" value="Genomic_DNA"/>
</dbReference>
<keyword evidence="2" id="KW-1185">Reference proteome</keyword>
<sequence>MLRLVFFVLCIISSVGCNNEDYSPKPRAYHRIEFPEKTFLTANTSGCPYLFEIPAYSEVQPDLSTNANPCWKNVLFNKFNAQLHLSYYAITQHSTLEQLTEDARAFVFKHTPKATAIDQQKISHPEHYVSGLMYNIEGNTASNVQFYVTDNKNHYVRGALYFNEKPNLDSIQPVLDFLKTDIQHLISTLTWK</sequence>
<dbReference type="Proteomes" id="UP000651271">
    <property type="component" value="Unassembled WGS sequence"/>
</dbReference>
<reference evidence="1 2" key="1">
    <citation type="submission" date="2020-08" db="EMBL/GenBank/DDBJ databases">
        <title>Sphingobacterium sp. DN04309 isolated from aquaculture water.</title>
        <authorList>
            <person name="Zhang M."/>
        </authorList>
    </citation>
    <scope>NUCLEOTIDE SEQUENCE [LARGE SCALE GENOMIC DNA]</scope>
    <source>
        <strain evidence="1 2">DN04309</strain>
    </source>
</reference>
<keyword evidence="1" id="KW-0449">Lipoprotein</keyword>
<protein>
    <submittedName>
        <fullName evidence="1">Gliding motility lipoprotein GldD</fullName>
    </submittedName>
</protein>
<dbReference type="PROSITE" id="PS51257">
    <property type="entry name" value="PROKAR_LIPOPROTEIN"/>
    <property type="match status" value="1"/>
</dbReference>
<accession>A0ABR7YHQ8</accession>
<organism evidence="1 2">
    <name type="scientific">Sphingobacterium litopenaei</name>
    <dbReference type="NCBI Taxonomy" id="2763500"/>
    <lineage>
        <taxon>Bacteria</taxon>
        <taxon>Pseudomonadati</taxon>
        <taxon>Bacteroidota</taxon>
        <taxon>Sphingobacteriia</taxon>
        <taxon>Sphingobacteriales</taxon>
        <taxon>Sphingobacteriaceae</taxon>
        <taxon>Sphingobacterium</taxon>
    </lineage>
</organism>
<proteinExistence type="predicted"/>
<evidence type="ECO:0000313" key="2">
    <source>
        <dbReference type="Proteomes" id="UP000651271"/>
    </source>
</evidence>
<dbReference type="Pfam" id="PF25593">
    <property type="entry name" value="GldD_lipo"/>
    <property type="match status" value="1"/>
</dbReference>
<dbReference type="RefSeq" id="WP_165292480.1">
    <property type="nucleotide sequence ID" value="NZ_JACOIJ010000040.1"/>
</dbReference>
<dbReference type="InterPro" id="IPR019850">
    <property type="entry name" value="GldD-like"/>
</dbReference>
<name>A0ABR7YHQ8_9SPHI</name>